<dbReference type="Gene3D" id="3.30.1520.10">
    <property type="entry name" value="Phox-like domain"/>
    <property type="match status" value="1"/>
</dbReference>
<keyword evidence="10 15" id="KW-1133">Transmembrane helix</keyword>
<comment type="caution">
    <text evidence="18">The sequence shown here is derived from an EMBL/GenBank/DDBJ whole genome shotgun (WGS) entry which is preliminary data.</text>
</comment>
<feature type="transmembrane region" description="Helical" evidence="15">
    <location>
        <begin position="333"/>
        <end position="360"/>
    </location>
</feature>
<dbReference type="InterPro" id="IPR027005">
    <property type="entry name" value="PMT-like"/>
</dbReference>
<keyword evidence="6 18" id="KW-0808">Transferase</keyword>
<accession>A0A9W8LKZ3</accession>
<dbReference type="PROSITE" id="PS50919">
    <property type="entry name" value="MIR"/>
    <property type="match status" value="2"/>
</dbReference>
<dbReference type="Pfam" id="PF16192">
    <property type="entry name" value="PMT_4TMC"/>
    <property type="match status" value="1"/>
</dbReference>
<dbReference type="Pfam" id="PF02815">
    <property type="entry name" value="MIR"/>
    <property type="match status" value="1"/>
</dbReference>
<feature type="transmembrane region" description="Helical" evidence="15">
    <location>
        <begin position="111"/>
        <end position="127"/>
    </location>
</feature>
<feature type="region of interest" description="Disordered" evidence="14">
    <location>
        <begin position="876"/>
        <end position="917"/>
    </location>
</feature>
<comment type="catalytic activity">
    <reaction evidence="12">
        <text>a di-trans,poly-cis-dolichyl beta-D-mannosyl phosphate + L-threonyl-[protein] = 3-O-(alpha-D-mannosyl)-L-threonyl-[protein] + a di-trans,poly-cis-dolichyl phosphate + H(+)</text>
        <dbReference type="Rhea" id="RHEA:53396"/>
        <dbReference type="Rhea" id="RHEA-COMP:11060"/>
        <dbReference type="Rhea" id="RHEA-COMP:13547"/>
        <dbReference type="Rhea" id="RHEA-COMP:19498"/>
        <dbReference type="Rhea" id="RHEA-COMP:19501"/>
        <dbReference type="ChEBI" id="CHEBI:15378"/>
        <dbReference type="ChEBI" id="CHEBI:30013"/>
        <dbReference type="ChEBI" id="CHEBI:57683"/>
        <dbReference type="ChEBI" id="CHEBI:58211"/>
        <dbReference type="ChEBI" id="CHEBI:137323"/>
        <dbReference type="EC" id="2.4.1.109"/>
    </reaction>
</comment>
<evidence type="ECO:0000259" key="16">
    <source>
        <dbReference type="PROSITE" id="PS50195"/>
    </source>
</evidence>
<keyword evidence="5 18" id="KW-0328">Glycosyltransferase</keyword>
<dbReference type="GO" id="GO:0005789">
    <property type="term" value="C:endoplasmic reticulum membrane"/>
    <property type="evidence" value="ECO:0007669"/>
    <property type="project" value="UniProtKB-SubCell"/>
</dbReference>
<evidence type="ECO:0000256" key="9">
    <source>
        <dbReference type="ARBA" id="ARBA00022824"/>
    </source>
</evidence>
<evidence type="ECO:0000256" key="10">
    <source>
        <dbReference type="ARBA" id="ARBA00022989"/>
    </source>
</evidence>
<dbReference type="EC" id="2.4.1.109" evidence="4"/>
<dbReference type="GO" id="GO:0004169">
    <property type="term" value="F:dolichyl-phosphate-mannose-protein mannosyltransferase activity"/>
    <property type="evidence" value="ECO:0007669"/>
    <property type="project" value="UniProtKB-EC"/>
</dbReference>
<dbReference type="InterPro" id="IPR001683">
    <property type="entry name" value="PX_dom"/>
</dbReference>
<evidence type="ECO:0000313" key="19">
    <source>
        <dbReference type="Proteomes" id="UP001140172"/>
    </source>
</evidence>
<dbReference type="InterPro" id="IPR016093">
    <property type="entry name" value="MIR_motif"/>
</dbReference>
<feature type="transmembrane region" description="Helical" evidence="15">
    <location>
        <begin position="226"/>
        <end position="246"/>
    </location>
</feature>
<dbReference type="OrthoDB" id="292747at2759"/>
<protein>
    <recommendedName>
        <fullName evidence="4">dolichyl-phosphate-mannose--protein mannosyltransferase</fullName>
        <ecNumber evidence="4">2.4.1.109</ecNumber>
    </recommendedName>
</protein>
<feature type="compositionally biased region" description="Basic residues" evidence="14">
    <location>
        <begin position="1"/>
        <end position="12"/>
    </location>
</feature>
<dbReference type="Proteomes" id="UP001140172">
    <property type="component" value="Unassembled WGS sequence"/>
</dbReference>
<evidence type="ECO:0000256" key="5">
    <source>
        <dbReference type="ARBA" id="ARBA00022676"/>
    </source>
</evidence>
<feature type="transmembrane region" description="Helical" evidence="15">
    <location>
        <begin position="281"/>
        <end position="313"/>
    </location>
</feature>
<dbReference type="SUPFAM" id="SSF64268">
    <property type="entry name" value="PX domain"/>
    <property type="match status" value="1"/>
</dbReference>
<evidence type="ECO:0000256" key="15">
    <source>
        <dbReference type="SAM" id="Phobius"/>
    </source>
</evidence>
<feature type="transmembrane region" description="Helical" evidence="15">
    <location>
        <begin position="725"/>
        <end position="743"/>
    </location>
</feature>
<evidence type="ECO:0000256" key="8">
    <source>
        <dbReference type="ARBA" id="ARBA00022737"/>
    </source>
</evidence>
<evidence type="ECO:0000259" key="17">
    <source>
        <dbReference type="PROSITE" id="PS50919"/>
    </source>
</evidence>
<evidence type="ECO:0000256" key="11">
    <source>
        <dbReference type="ARBA" id="ARBA00023136"/>
    </source>
</evidence>
<feature type="domain" description="MIR" evidence="17">
    <location>
        <begin position="519"/>
        <end position="581"/>
    </location>
</feature>
<proteinExistence type="inferred from homology"/>
<feature type="transmembrane region" description="Helical" evidence="15">
    <location>
        <begin position="252"/>
        <end position="269"/>
    </location>
</feature>
<comment type="similarity">
    <text evidence="3">Belongs to the glycosyltransferase 39 family.</text>
</comment>
<dbReference type="InterPro" id="IPR036871">
    <property type="entry name" value="PX_dom_sf"/>
</dbReference>
<keyword evidence="9" id="KW-0256">Endoplasmic reticulum</keyword>
<dbReference type="EMBL" id="JANBUM010000106">
    <property type="protein sequence ID" value="KAJ2784743.1"/>
    <property type="molecule type" value="Genomic_DNA"/>
</dbReference>
<dbReference type="Pfam" id="PF02366">
    <property type="entry name" value="PMT"/>
    <property type="match status" value="1"/>
</dbReference>
<feature type="transmembrane region" description="Helical" evidence="15">
    <location>
        <begin position="196"/>
        <end position="214"/>
    </location>
</feature>
<name>A0A9W8LKZ3_9FUNG</name>
<evidence type="ECO:0000256" key="12">
    <source>
        <dbReference type="ARBA" id="ARBA00045085"/>
    </source>
</evidence>
<evidence type="ECO:0000256" key="14">
    <source>
        <dbReference type="SAM" id="MobiDB-lite"/>
    </source>
</evidence>
<dbReference type="InterPro" id="IPR003342">
    <property type="entry name" value="ArnT-like_N"/>
</dbReference>
<feature type="transmembrane region" description="Helical" evidence="15">
    <location>
        <begin position="660"/>
        <end position="683"/>
    </location>
</feature>
<dbReference type="PANTHER" id="PTHR10050:SF46">
    <property type="entry name" value="PROTEIN O-MANNOSYL-TRANSFERASE 2"/>
    <property type="match status" value="1"/>
</dbReference>
<dbReference type="InterPro" id="IPR036300">
    <property type="entry name" value="MIR_dom_sf"/>
</dbReference>
<dbReference type="PANTHER" id="PTHR10050">
    <property type="entry name" value="DOLICHYL-PHOSPHATE-MANNOSE--PROTEIN MANNOSYLTRANSFERASE"/>
    <property type="match status" value="1"/>
</dbReference>
<sequence>METRNLKQRGRGAHNDSSVLPFTSDEYREEKERSMPPAPVDSEYFNGSGFSRSHFEDSHAPASKTYGAYPVIRSEAPWDGGDGDDSGDSLTDFSAARLDAGVSGLLRSRDFAIVLFLTVASLFTRLWKIGRRPFVTWDEAHFGKFGAYYINHTFYHDVHPPLAKMLVALAEVIAGHNGTFNFKSAKKYPEYVDYTFMRAQIALYGVALVPMAYLTCRHLHISRPMATLAGCLVLFDNALCVMSRFILLDEPLLFFTAMTLWSATGFQYVNKQGKSFSRRWWKWLLLTGFSLGCVMSSKWVGLFCVIMVGIATADDLFRKYCDLMPWKLYARHWLARGIALILVPLVIYVACFWVHFHYLYRSGSGDHKLSAKFQAHLKGNKLNTQPYDITYGAFVDIRAVYNGPGLLHSHLDRYPSGSHLQQVTCFPHRDKNNIWQLRKARGINANYTLDPIEFVQNDDIIQVVHNRTGAALRASKHVLAPLTTSHFEVAAENITSSSEDGLSNWKVEVIEQQYSGSRDKRVHAMTTMFRLRHQETGCLLRVGSRRLPDWGWKQSEVTCLPDKSGKKNVRSKDVLWYVEHNTNTRMQKDDLSKYVRSNFFVNMIQLNVEMGKTNNALWPDVNKYSTLESRPLSWPFLLYPMRMVGWGDKTLKYYEIGNPILWWGSAIACIIYPFRLLVWLVCIKRQLPGWKVSGILELWDSSKFLWGGWALHYIPFFFMGRVTYIHHYLPALYFGLLLVAFELDRFFGRWRRGRYLVLAAWIAGAIAGVVFLYFAPFTYGWDRPSKELSGRRWLSSWNAGGGQITREVLQRALMYSGLPRHIVGQIVLTADTGTPTISQQDFNLALAMTAMAQKNMPPTIDSVVFHKDDLPVPELDGIESLSSMGPESAAFPDASGRSADEGPGAFPDSSDDPWSSAIAKNASAPMTAAMGTISIAEAGGVADTTSSAPVADGSSIPASKERQPAAARSSIGGPASTEAFVPQISMDGVQWKLDMEDVSVKEAAEKGGIVFKHTNYEVNTRSFSSMVVRRYNDFFWISNYLIKRYPYRMHPNIPPKGFPDNRIKGLTRFASAILRIPFLRRDALIIQFFSNTDEFSRVVKIGNLDMDAEVFDPEEEIGSTPWSEVQQTYAAFDDFYAQVARDEEKYRIQITALEKIARYKQAIGDELYAYSDTIRTLNMPVEGTTNSRKFYQLSKAKRALNSNLNDLSMSFSDVSLLDRSQGEVMKAMSAEYLRRLYDVVISMKLMMERMRQMDKAKEIQRFKDRNASNRKSLAQLTGDSASGGAGSASNQAPIDRGSIERLERLIGDDTNELNRLELEQRCIELRFYQEIARYKCYESFLQTHYHRFVEEQIKHHSLVLNAWKQALVTADDLPTNPLDFIS</sequence>
<evidence type="ECO:0000256" key="6">
    <source>
        <dbReference type="ARBA" id="ARBA00022679"/>
    </source>
</evidence>
<dbReference type="Gene3D" id="1.10.238.10">
    <property type="entry name" value="EF-hand"/>
    <property type="match status" value="1"/>
</dbReference>
<keyword evidence="8" id="KW-0677">Repeat</keyword>
<feature type="domain" description="PX" evidence="16">
    <location>
        <begin position="994"/>
        <end position="1096"/>
    </location>
</feature>
<feature type="region of interest" description="Disordered" evidence="14">
    <location>
        <begin position="1"/>
        <end position="43"/>
    </location>
</feature>
<feature type="compositionally biased region" description="Basic and acidic residues" evidence="14">
    <location>
        <begin position="25"/>
        <end position="34"/>
    </location>
</feature>
<feature type="transmembrane region" description="Helical" evidence="15">
    <location>
        <begin position="755"/>
        <end position="775"/>
    </location>
</feature>
<feature type="region of interest" description="Disordered" evidence="14">
    <location>
        <begin position="943"/>
        <end position="974"/>
    </location>
</feature>
<evidence type="ECO:0000256" key="3">
    <source>
        <dbReference type="ARBA" id="ARBA00007222"/>
    </source>
</evidence>
<keyword evidence="7 15" id="KW-0812">Transmembrane</keyword>
<reference evidence="18" key="1">
    <citation type="submission" date="2022-07" db="EMBL/GenBank/DDBJ databases">
        <title>Phylogenomic reconstructions and comparative analyses of Kickxellomycotina fungi.</title>
        <authorList>
            <person name="Reynolds N.K."/>
            <person name="Stajich J.E."/>
            <person name="Barry K."/>
            <person name="Grigoriev I.V."/>
            <person name="Crous P."/>
            <person name="Smith M.E."/>
        </authorList>
    </citation>
    <scope>NUCLEOTIDE SEQUENCE</scope>
    <source>
        <strain evidence="18">BCRC 34489</strain>
    </source>
</reference>
<dbReference type="InterPro" id="IPR032421">
    <property type="entry name" value="PMT_4TMC"/>
</dbReference>
<dbReference type="Pfam" id="PF00787">
    <property type="entry name" value="PX"/>
    <property type="match status" value="1"/>
</dbReference>
<gene>
    <name evidence="18" type="primary">PMT2_1</name>
    <name evidence="18" type="ORF">GGI15_002170</name>
</gene>
<organism evidence="18 19">
    <name type="scientific">Coemansia interrupta</name>
    <dbReference type="NCBI Taxonomy" id="1126814"/>
    <lineage>
        <taxon>Eukaryota</taxon>
        <taxon>Fungi</taxon>
        <taxon>Fungi incertae sedis</taxon>
        <taxon>Zoopagomycota</taxon>
        <taxon>Kickxellomycotina</taxon>
        <taxon>Kickxellomycetes</taxon>
        <taxon>Kickxellales</taxon>
        <taxon>Kickxellaceae</taxon>
        <taxon>Coemansia</taxon>
    </lineage>
</organism>
<keyword evidence="19" id="KW-1185">Reference proteome</keyword>
<evidence type="ECO:0000256" key="7">
    <source>
        <dbReference type="ARBA" id="ARBA00022692"/>
    </source>
</evidence>
<feature type="domain" description="MIR" evidence="17">
    <location>
        <begin position="386"/>
        <end position="440"/>
    </location>
</feature>
<dbReference type="SUPFAM" id="SSF82109">
    <property type="entry name" value="MIR domain"/>
    <property type="match status" value="1"/>
</dbReference>
<comment type="subcellular location">
    <subcellularLocation>
        <location evidence="1">Endoplasmic reticulum membrane</location>
        <topology evidence="1">Multi-pass membrane protein</topology>
    </subcellularLocation>
</comment>
<comment type="catalytic activity">
    <reaction evidence="13">
        <text>a di-trans,poly-cis-dolichyl beta-D-mannosyl phosphate + L-seryl-[protein] = 3-O-(alpha-D-mannosyl)-L-seryl-[protein] + a di-trans,poly-cis-dolichyl phosphate + H(+)</text>
        <dbReference type="Rhea" id="RHEA:17377"/>
        <dbReference type="Rhea" id="RHEA-COMP:9863"/>
        <dbReference type="Rhea" id="RHEA-COMP:13546"/>
        <dbReference type="Rhea" id="RHEA-COMP:19498"/>
        <dbReference type="Rhea" id="RHEA-COMP:19501"/>
        <dbReference type="ChEBI" id="CHEBI:15378"/>
        <dbReference type="ChEBI" id="CHEBI:29999"/>
        <dbReference type="ChEBI" id="CHEBI:57683"/>
        <dbReference type="ChEBI" id="CHEBI:58211"/>
        <dbReference type="ChEBI" id="CHEBI:137321"/>
        <dbReference type="EC" id="2.4.1.109"/>
    </reaction>
</comment>
<dbReference type="SMART" id="SM00312">
    <property type="entry name" value="PX"/>
    <property type="match status" value="1"/>
</dbReference>
<evidence type="ECO:0000256" key="13">
    <source>
        <dbReference type="ARBA" id="ARBA00045102"/>
    </source>
</evidence>
<keyword evidence="11 15" id="KW-0472">Membrane</keyword>
<dbReference type="SMART" id="SM00472">
    <property type="entry name" value="MIR"/>
    <property type="match status" value="3"/>
</dbReference>
<evidence type="ECO:0000256" key="1">
    <source>
        <dbReference type="ARBA" id="ARBA00004477"/>
    </source>
</evidence>
<evidence type="ECO:0000313" key="18">
    <source>
        <dbReference type="EMBL" id="KAJ2784743.1"/>
    </source>
</evidence>
<dbReference type="GO" id="GO:0035091">
    <property type="term" value="F:phosphatidylinositol binding"/>
    <property type="evidence" value="ECO:0007669"/>
    <property type="project" value="InterPro"/>
</dbReference>
<comment type="pathway">
    <text evidence="2">Protein modification; protein glycosylation.</text>
</comment>
<evidence type="ECO:0000256" key="4">
    <source>
        <dbReference type="ARBA" id="ARBA00012839"/>
    </source>
</evidence>
<dbReference type="Gene3D" id="2.80.10.50">
    <property type="match status" value="1"/>
</dbReference>
<dbReference type="PROSITE" id="PS50195">
    <property type="entry name" value="PX"/>
    <property type="match status" value="1"/>
</dbReference>
<evidence type="ECO:0000256" key="2">
    <source>
        <dbReference type="ARBA" id="ARBA00004922"/>
    </source>
</evidence>